<feature type="region of interest" description="Disordered" evidence="2">
    <location>
        <begin position="329"/>
        <end position="348"/>
    </location>
</feature>
<keyword evidence="6" id="KW-1185">Reference proteome</keyword>
<dbReference type="GO" id="GO:0005634">
    <property type="term" value="C:nucleus"/>
    <property type="evidence" value="ECO:0007669"/>
    <property type="project" value="UniProtKB-SubCell"/>
</dbReference>
<comment type="similarity">
    <text evidence="1">Belongs to the E2F/DP family.</text>
</comment>
<sequence>MDRGGMRSVDSSPALVGEREREHTVLDTPSLSTEGDGCIVAGITSPSIMQPLPASPVRLGLSLSPSGTESGAGVPVLGAQVDEVLEPISLGGDGVLDLQGMDTYPSVEIGALDTLGEGMREKRGWGATTTEAGSNSLVGGDMLQSQGMFGDAGQLASEGRASPEPERGKRRARGQKIRAPFPPSSGSDSPSHSQSEGQKAGAGLPAIPLSASVKQEPSVVTPVERTGRSSADPAYIPGSPGSPSPVAAKKAHPKRHPKRGTGSVVPVVRKPVAVQKRRGEGLEAVTRRIIALMQVNGPMTFDDIHNKCGVDHRRLYDIGNVLMTTPAVTKQGKRRDTKQPFIWGDGRPLPEPVPLETLMFDVEAEQRRIVRGLHELAKLRECRSTGVGPEDTTEQVRATGQDVDEAMDKAVAKFSEPFSDKPVKRTGKK</sequence>
<protein>
    <recommendedName>
        <fullName evidence="3">E2F/DP family winged-helix DNA-binding domain-containing protein</fullName>
    </recommendedName>
</protein>
<evidence type="ECO:0000256" key="1">
    <source>
        <dbReference type="RuleBase" id="RU003796"/>
    </source>
</evidence>
<dbReference type="EMBL" id="BDIP01001968">
    <property type="protein sequence ID" value="GIQ85488.1"/>
    <property type="molecule type" value="Genomic_DNA"/>
</dbReference>
<feature type="compositionally biased region" description="Low complexity" evidence="2">
    <location>
        <begin position="237"/>
        <end position="248"/>
    </location>
</feature>
<proteinExistence type="inferred from homology"/>
<evidence type="ECO:0000313" key="4">
    <source>
        <dbReference type="EMBL" id="GIQ81682.1"/>
    </source>
</evidence>
<feature type="domain" description="E2F/DP family winged-helix DNA-binding" evidence="3">
    <location>
        <begin position="277"/>
        <end position="345"/>
    </location>
</feature>
<comment type="caution">
    <text evidence="4">The sequence shown here is derived from an EMBL/GenBank/DDBJ whole genome shotgun (WGS) entry which is preliminary data.</text>
</comment>
<dbReference type="EMBL" id="BDIP01000464">
    <property type="protein sequence ID" value="GIQ81682.1"/>
    <property type="molecule type" value="Genomic_DNA"/>
</dbReference>
<dbReference type="SMART" id="SM01372">
    <property type="entry name" value="E2F_TDP"/>
    <property type="match status" value="1"/>
</dbReference>
<feature type="region of interest" description="Disordered" evidence="2">
    <location>
        <begin position="126"/>
        <end position="263"/>
    </location>
</feature>
<dbReference type="GO" id="GO:0003677">
    <property type="term" value="F:DNA binding"/>
    <property type="evidence" value="ECO:0007669"/>
    <property type="project" value="UniProtKB-KW"/>
</dbReference>
<dbReference type="InterPro" id="IPR036388">
    <property type="entry name" value="WH-like_DNA-bd_sf"/>
</dbReference>
<evidence type="ECO:0000259" key="3">
    <source>
        <dbReference type="SMART" id="SM01372"/>
    </source>
</evidence>
<accession>A0A9K3CSM6</accession>
<dbReference type="AlphaFoldDB" id="A0A9K3CSM6"/>
<evidence type="ECO:0000313" key="5">
    <source>
        <dbReference type="EMBL" id="GIQ85488.1"/>
    </source>
</evidence>
<dbReference type="InterPro" id="IPR036390">
    <property type="entry name" value="WH_DNA-bd_sf"/>
</dbReference>
<gene>
    <name evidence="4" type="ORF">KIPB_002680</name>
    <name evidence="5" type="ORF">KIPB_007162</name>
</gene>
<dbReference type="SUPFAM" id="SSF46785">
    <property type="entry name" value="Winged helix' DNA-binding domain"/>
    <property type="match status" value="1"/>
</dbReference>
<dbReference type="InterPro" id="IPR003316">
    <property type="entry name" value="E2F_WHTH_DNA-bd_dom"/>
</dbReference>
<organism evidence="4 6">
    <name type="scientific">Kipferlia bialata</name>
    <dbReference type="NCBI Taxonomy" id="797122"/>
    <lineage>
        <taxon>Eukaryota</taxon>
        <taxon>Metamonada</taxon>
        <taxon>Carpediemonas-like organisms</taxon>
        <taxon>Kipferlia</taxon>
    </lineage>
</organism>
<dbReference type="GO" id="GO:0006355">
    <property type="term" value="P:regulation of DNA-templated transcription"/>
    <property type="evidence" value="ECO:0007669"/>
    <property type="project" value="InterPro"/>
</dbReference>
<keyword evidence="1" id="KW-0238">DNA-binding</keyword>
<dbReference type="Gene3D" id="1.10.10.10">
    <property type="entry name" value="Winged helix-like DNA-binding domain superfamily/Winged helix DNA-binding domain"/>
    <property type="match status" value="1"/>
</dbReference>
<keyword evidence="1" id="KW-0805">Transcription regulation</keyword>
<comment type="subcellular location">
    <subcellularLocation>
        <location evidence="1">Nucleus</location>
    </subcellularLocation>
</comment>
<name>A0A9K3CSM6_9EUKA</name>
<evidence type="ECO:0000313" key="6">
    <source>
        <dbReference type="Proteomes" id="UP000265618"/>
    </source>
</evidence>
<feature type="region of interest" description="Disordered" evidence="2">
    <location>
        <begin position="1"/>
        <end position="37"/>
    </location>
</feature>
<keyword evidence="1" id="KW-0539">Nucleus</keyword>
<reference evidence="4 6" key="2">
    <citation type="journal article" date="2018" name="PLoS ONE">
        <title>The draft genome of Kipferlia bialata reveals reductive genome evolution in fornicate parasites.</title>
        <authorList>
            <person name="Tanifuji G."/>
            <person name="Takabayashi S."/>
            <person name="Kume K."/>
            <person name="Takagi M."/>
            <person name="Nakayama T."/>
            <person name="Kamikawa R."/>
            <person name="Inagaki Y."/>
            <person name="Hashimoto T."/>
        </authorList>
    </citation>
    <scope>NUCLEOTIDE SEQUENCE [LARGE SCALE GENOMIC DNA]</scope>
    <source>
        <strain evidence="4">NY0173</strain>
    </source>
</reference>
<reference evidence="4" key="1">
    <citation type="submission" date="2016-10" db="EMBL/GenBank/DDBJ databases">
        <authorList>
            <person name="Tanifuji G."/>
            <person name="Kume K."/>
            <person name="Nakayama T."/>
            <person name="Takabayashi S."/>
            <person name="Hashimoto T."/>
        </authorList>
    </citation>
    <scope>NUCLEOTIDE SEQUENCE</scope>
    <source>
        <strain evidence="4">NY0173</strain>
    </source>
</reference>
<feature type="compositionally biased region" description="Low complexity" evidence="2">
    <location>
        <begin position="184"/>
        <end position="195"/>
    </location>
</feature>
<keyword evidence="1" id="KW-0804">Transcription</keyword>
<evidence type="ECO:0000256" key="2">
    <source>
        <dbReference type="SAM" id="MobiDB-lite"/>
    </source>
</evidence>
<feature type="compositionally biased region" description="Basic residues" evidence="2">
    <location>
        <begin position="249"/>
        <end position="259"/>
    </location>
</feature>
<dbReference type="Pfam" id="PF02319">
    <property type="entry name" value="WHD_E2F_TDP"/>
    <property type="match status" value="1"/>
</dbReference>
<feature type="compositionally biased region" description="Polar residues" evidence="2">
    <location>
        <begin position="127"/>
        <end position="147"/>
    </location>
</feature>
<dbReference type="GO" id="GO:0005667">
    <property type="term" value="C:transcription regulator complex"/>
    <property type="evidence" value="ECO:0007669"/>
    <property type="project" value="InterPro"/>
</dbReference>
<dbReference type="OrthoDB" id="10265781at2759"/>
<dbReference type="Proteomes" id="UP000265618">
    <property type="component" value="Unassembled WGS sequence"/>
</dbReference>